<dbReference type="InterPro" id="IPR008271">
    <property type="entry name" value="Ser/Thr_kinase_AS"/>
</dbReference>
<keyword evidence="2 5" id="KW-0547">Nucleotide-binding</keyword>
<evidence type="ECO:0000313" key="9">
    <source>
        <dbReference type="EMBL" id="EGD79891.1"/>
    </source>
</evidence>
<evidence type="ECO:0000256" key="7">
    <source>
        <dbReference type="SAM" id="MobiDB-lite"/>
    </source>
</evidence>
<name>F2UQI6_SALR5</name>
<dbReference type="SMART" id="SM00220">
    <property type="entry name" value="S_TKc"/>
    <property type="match status" value="1"/>
</dbReference>
<dbReference type="EMBL" id="GL832989">
    <property type="protein sequence ID" value="EGD79891.1"/>
    <property type="molecule type" value="Genomic_DNA"/>
</dbReference>
<dbReference type="OrthoDB" id="541276at2759"/>
<dbReference type="GeneID" id="16069042"/>
<dbReference type="GO" id="GO:0005776">
    <property type="term" value="C:autophagosome"/>
    <property type="evidence" value="ECO:0007669"/>
    <property type="project" value="TreeGrafter"/>
</dbReference>
<organism evidence="10">
    <name type="scientific">Salpingoeca rosetta (strain ATCC 50818 / BSB-021)</name>
    <dbReference type="NCBI Taxonomy" id="946362"/>
    <lineage>
        <taxon>Eukaryota</taxon>
        <taxon>Choanoflagellata</taxon>
        <taxon>Craspedida</taxon>
        <taxon>Salpingoecidae</taxon>
        <taxon>Salpingoeca</taxon>
    </lineage>
</organism>
<dbReference type="AlphaFoldDB" id="F2UQI6"/>
<dbReference type="InterPro" id="IPR017441">
    <property type="entry name" value="Protein_kinase_ATP_BS"/>
</dbReference>
<dbReference type="Proteomes" id="UP000007799">
    <property type="component" value="Unassembled WGS sequence"/>
</dbReference>
<evidence type="ECO:0000256" key="3">
    <source>
        <dbReference type="ARBA" id="ARBA00022777"/>
    </source>
</evidence>
<evidence type="ECO:0000256" key="1">
    <source>
        <dbReference type="ARBA" id="ARBA00022679"/>
    </source>
</evidence>
<proteinExistence type="inferred from homology"/>
<reference evidence="9" key="1">
    <citation type="submission" date="2009-08" db="EMBL/GenBank/DDBJ databases">
        <title>Annotation of Salpingoeca rosetta.</title>
        <authorList>
            <consortium name="The Broad Institute Genome Sequencing Platform"/>
            <person name="Russ C."/>
            <person name="Cuomo C."/>
            <person name="Burger G."/>
            <person name="Gray M.W."/>
            <person name="Holland P.W.H."/>
            <person name="King N."/>
            <person name="Lang F.B.F."/>
            <person name="Roger A.J."/>
            <person name="Ruiz-Trillo I."/>
            <person name="Young S.K."/>
            <person name="Zeng Q."/>
            <person name="Gargeya S."/>
            <person name="Alvarado L."/>
            <person name="Berlin A."/>
            <person name="Chapman S.B."/>
            <person name="Chen Z."/>
            <person name="Freedman E."/>
            <person name="Gellesch M."/>
            <person name="Goldberg J."/>
            <person name="Griggs A."/>
            <person name="Gujja S."/>
            <person name="Heilman E."/>
            <person name="Heiman D."/>
            <person name="Howarth C."/>
            <person name="Mehta T."/>
            <person name="Neiman D."/>
            <person name="Pearson M."/>
            <person name="Roberts A."/>
            <person name="Saif S."/>
            <person name="Shea T."/>
            <person name="Shenoy N."/>
            <person name="Sisk P."/>
            <person name="Stolte C."/>
            <person name="Sykes S."/>
            <person name="White J."/>
            <person name="Yandava C."/>
            <person name="Haas B."/>
            <person name="Nusbaum C."/>
            <person name="Birren B."/>
        </authorList>
    </citation>
    <scope>NUCLEOTIDE SEQUENCE [LARGE SCALE GENOMIC DNA]</scope>
    <source>
        <strain evidence="9">ATCC 50818</strain>
    </source>
</reference>
<keyword evidence="3 9" id="KW-0418">Kinase</keyword>
<feature type="compositionally biased region" description="Polar residues" evidence="7">
    <location>
        <begin position="33"/>
        <end position="42"/>
    </location>
</feature>
<evidence type="ECO:0000256" key="6">
    <source>
        <dbReference type="RuleBase" id="RU000304"/>
    </source>
</evidence>
<dbReference type="RefSeq" id="XP_004988512.1">
    <property type="nucleotide sequence ID" value="XM_004988455.1"/>
</dbReference>
<dbReference type="InterPro" id="IPR011009">
    <property type="entry name" value="Kinase-like_dom_sf"/>
</dbReference>
<comment type="similarity">
    <text evidence="6">Belongs to the protein kinase superfamily.</text>
</comment>
<feature type="compositionally biased region" description="Basic and acidic residues" evidence="7">
    <location>
        <begin position="19"/>
        <end position="32"/>
    </location>
</feature>
<dbReference type="PROSITE" id="PS00108">
    <property type="entry name" value="PROTEIN_KINASE_ST"/>
    <property type="match status" value="1"/>
</dbReference>
<dbReference type="GO" id="GO:0016020">
    <property type="term" value="C:membrane"/>
    <property type="evidence" value="ECO:0007669"/>
    <property type="project" value="TreeGrafter"/>
</dbReference>
<gene>
    <name evidence="9" type="ORF">PTSG_10175</name>
</gene>
<evidence type="ECO:0000256" key="4">
    <source>
        <dbReference type="ARBA" id="ARBA00022840"/>
    </source>
</evidence>
<dbReference type="InterPro" id="IPR000719">
    <property type="entry name" value="Prot_kinase_dom"/>
</dbReference>
<keyword evidence="1" id="KW-0808">Transferase</keyword>
<evidence type="ECO:0000313" key="10">
    <source>
        <dbReference type="Proteomes" id="UP000007799"/>
    </source>
</evidence>
<dbReference type="KEGG" id="sre:PTSG_10175"/>
<protein>
    <submittedName>
        <fullName evidence="9">CAMK protein kinase</fullName>
    </submittedName>
</protein>
<dbReference type="PANTHER" id="PTHR24348">
    <property type="entry name" value="SERINE/THREONINE-PROTEIN KINASE UNC-51-RELATED"/>
    <property type="match status" value="1"/>
</dbReference>
<dbReference type="eggNOG" id="KOG0583">
    <property type="taxonomic scope" value="Eukaryota"/>
</dbReference>
<evidence type="ECO:0000256" key="2">
    <source>
        <dbReference type="ARBA" id="ARBA00022741"/>
    </source>
</evidence>
<dbReference type="GO" id="GO:0004674">
    <property type="term" value="F:protein serine/threonine kinase activity"/>
    <property type="evidence" value="ECO:0007669"/>
    <property type="project" value="UniProtKB-KW"/>
</dbReference>
<dbReference type="GO" id="GO:0000407">
    <property type="term" value="C:phagophore assembly site"/>
    <property type="evidence" value="ECO:0007669"/>
    <property type="project" value="TreeGrafter"/>
</dbReference>
<dbReference type="PANTHER" id="PTHR24348:SF22">
    <property type="entry name" value="NON-SPECIFIC SERINE_THREONINE PROTEIN KINASE"/>
    <property type="match status" value="1"/>
</dbReference>
<keyword evidence="10" id="KW-1185">Reference proteome</keyword>
<dbReference type="SUPFAM" id="SSF56112">
    <property type="entry name" value="Protein kinase-like (PK-like)"/>
    <property type="match status" value="1"/>
</dbReference>
<dbReference type="InParanoid" id="F2UQI6"/>
<dbReference type="Pfam" id="PF00069">
    <property type="entry name" value="Pkinase"/>
    <property type="match status" value="1"/>
</dbReference>
<dbReference type="InterPro" id="IPR045269">
    <property type="entry name" value="Atg1-like"/>
</dbReference>
<evidence type="ECO:0000256" key="5">
    <source>
        <dbReference type="PROSITE-ProRule" id="PRU10141"/>
    </source>
</evidence>
<dbReference type="OMA" id="HECEEEN"/>
<feature type="binding site" evidence="5">
    <location>
        <position position="132"/>
    </location>
    <ligand>
        <name>ATP</name>
        <dbReference type="ChEBI" id="CHEBI:30616"/>
    </ligand>
</feature>
<keyword evidence="4 5" id="KW-0067">ATP-binding</keyword>
<feature type="compositionally biased region" description="Polar residues" evidence="7">
    <location>
        <begin position="1"/>
        <end position="18"/>
    </location>
</feature>
<dbReference type="SUPFAM" id="SSF81995">
    <property type="entry name" value="beta-sandwich domain of Sec23/24"/>
    <property type="match status" value="1"/>
</dbReference>
<dbReference type="PROSITE" id="PS50011">
    <property type="entry name" value="PROTEIN_KINASE_DOM"/>
    <property type="match status" value="1"/>
</dbReference>
<dbReference type="Gene3D" id="1.10.510.10">
    <property type="entry name" value="Transferase(Phosphotransferase) domain 1"/>
    <property type="match status" value="1"/>
</dbReference>
<feature type="domain" description="Protein kinase" evidence="8">
    <location>
        <begin position="94"/>
        <end position="345"/>
    </location>
</feature>
<evidence type="ECO:0000259" key="8">
    <source>
        <dbReference type="PROSITE" id="PS50011"/>
    </source>
</evidence>
<feature type="compositionally biased region" description="Low complexity" evidence="7">
    <location>
        <begin position="43"/>
        <end position="69"/>
    </location>
</feature>
<dbReference type="GO" id="GO:0000045">
    <property type="term" value="P:autophagosome assembly"/>
    <property type="evidence" value="ECO:0007669"/>
    <property type="project" value="TreeGrafter"/>
</dbReference>
<accession>F2UQI6</accession>
<dbReference type="GO" id="GO:0005829">
    <property type="term" value="C:cytosol"/>
    <property type="evidence" value="ECO:0007669"/>
    <property type="project" value="TreeGrafter"/>
</dbReference>
<dbReference type="GO" id="GO:0010506">
    <property type="term" value="P:regulation of autophagy"/>
    <property type="evidence" value="ECO:0007669"/>
    <property type="project" value="InterPro"/>
</dbReference>
<dbReference type="STRING" id="946362.F2UQI6"/>
<keyword evidence="6" id="KW-0723">Serine/threonine-protein kinase</keyword>
<dbReference type="PROSITE" id="PS00107">
    <property type="entry name" value="PROTEIN_KINASE_ATP"/>
    <property type="match status" value="1"/>
</dbReference>
<feature type="region of interest" description="Disordered" evidence="7">
    <location>
        <begin position="1"/>
        <end position="87"/>
    </location>
</feature>
<sequence length="345" mass="38781">MDLNSRHGSAQVSPTESLDNQRHHLPRSEHGSRTSSRASETTQQQQQQQQQQLQQQQHHQQQQQPIQQPHQREQQQDADDTSISIHPDISGYTVDVEKLLGHGAFADVYQGHSAESNSLVAVKVMPLTTAAKERRYFTELAITEHVQDLCPGVVQLLDHRERDRVGYLVFRLCEKRDIYHMLRPSDRHHLSGGLQPAQILPCFVQLVHAVRSLHARGVAHLDIKPENILVTAADQIVLCDFGLSVMLADGPAYGARGSLTYASPENVLCYYRRQRGLSTSGYDGAKADVWSCGVVLFTFLYGCTPWDVAYEPESHEYRAYVAADGHPAARPWNNMSSAFRTLFHG</sequence>
<dbReference type="GO" id="GO:0005524">
    <property type="term" value="F:ATP binding"/>
    <property type="evidence" value="ECO:0007669"/>
    <property type="project" value="UniProtKB-UniRule"/>
</dbReference>